<keyword evidence="7" id="KW-0812">Transmembrane</keyword>
<accession>A0A9D3Y672</accession>
<keyword evidence="3" id="KW-0677">Repeat</keyword>
<dbReference type="SMART" id="SM01411">
    <property type="entry name" value="Ephrin_rec_like"/>
    <property type="match status" value="2"/>
</dbReference>
<dbReference type="PROSITE" id="PS01186">
    <property type="entry name" value="EGF_2"/>
    <property type="match status" value="3"/>
</dbReference>
<dbReference type="PANTHER" id="PTHR45836:SF13">
    <property type="entry name" value="PROTEIN CRUMBS"/>
    <property type="match status" value="1"/>
</dbReference>
<dbReference type="PROSITE" id="PS50853">
    <property type="entry name" value="FN3"/>
    <property type="match status" value="1"/>
</dbReference>
<dbReference type="InterPro" id="IPR003961">
    <property type="entry name" value="FN3_dom"/>
</dbReference>
<reference evidence="11" key="1">
    <citation type="journal article" date="2019" name="bioRxiv">
        <title>The Genome of the Zebra Mussel, Dreissena polymorpha: A Resource for Invasive Species Research.</title>
        <authorList>
            <person name="McCartney M.A."/>
            <person name="Auch B."/>
            <person name="Kono T."/>
            <person name="Mallez S."/>
            <person name="Zhang Y."/>
            <person name="Obille A."/>
            <person name="Becker A."/>
            <person name="Abrahante J.E."/>
            <person name="Garbe J."/>
            <person name="Badalamenti J.P."/>
            <person name="Herman A."/>
            <person name="Mangelson H."/>
            <person name="Liachko I."/>
            <person name="Sullivan S."/>
            <person name="Sone E.D."/>
            <person name="Koren S."/>
            <person name="Silverstein K.A.T."/>
            <person name="Beckman K.B."/>
            <person name="Gohl D.M."/>
        </authorList>
    </citation>
    <scope>NUCLEOTIDE SEQUENCE</scope>
    <source>
        <strain evidence="11">Duluth1</strain>
        <tissue evidence="11">Whole animal</tissue>
    </source>
</reference>
<evidence type="ECO:0000256" key="5">
    <source>
        <dbReference type="PROSITE-ProRule" id="PRU00076"/>
    </source>
</evidence>
<feature type="domain" description="EGF-like" evidence="8">
    <location>
        <begin position="3"/>
        <end position="41"/>
    </location>
</feature>
<dbReference type="CDD" id="cd00063">
    <property type="entry name" value="FN3"/>
    <property type="match status" value="1"/>
</dbReference>
<dbReference type="AlphaFoldDB" id="A0A9D3Y672"/>
<dbReference type="Pfam" id="PF00041">
    <property type="entry name" value="fn3"/>
    <property type="match status" value="1"/>
</dbReference>
<dbReference type="SUPFAM" id="SSF48726">
    <property type="entry name" value="Immunoglobulin"/>
    <property type="match status" value="1"/>
</dbReference>
<name>A0A9D3Y672_DREPO</name>
<keyword evidence="7" id="KW-1133">Transmembrane helix</keyword>
<feature type="disulfide bond" evidence="5">
    <location>
        <begin position="12"/>
        <end position="29"/>
    </location>
</feature>
<feature type="domain" description="EGF-like" evidence="8">
    <location>
        <begin position="122"/>
        <end position="159"/>
    </location>
</feature>
<keyword evidence="1 5" id="KW-0245">EGF-like domain</keyword>
<feature type="disulfide bond" evidence="5">
    <location>
        <begin position="149"/>
        <end position="158"/>
    </location>
</feature>
<dbReference type="InterPro" id="IPR036179">
    <property type="entry name" value="Ig-like_dom_sf"/>
</dbReference>
<evidence type="ECO:0000313" key="11">
    <source>
        <dbReference type="EMBL" id="KAH3692699.1"/>
    </source>
</evidence>
<dbReference type="FunFam" id="2.10.25.10:FF:000066">
    <property type="entry name" value="FAT atypical cadherin 4"/>
    <property type="match status" value="1"/>
</dbReference>
<dbReference type="Pfam" id="PF07699">
    <property type="entry name" value="Ephrin_rec_like"/>
    <property type="match status" value="1"/>
</dbReference>
<evidence type="ECO:0000256" key="7">
    <source>
        <dbReference type="SAM" id="Phobius"/>
    </source>
</evidence>
<dbReference type="GO" id="GO:0005886">
    <property type="term" value="C:plasma membrane"/>
    <property type="evidence" value="ECO:0007669"/>
    <property type="project" value="TreeGrafter"/>
</dbReference>
<dbReference type="PROSITE" id="PS50026">
    <property type="entry name" value="EGF_3"/>
    <property type="match status" value="5"/>
</dbReference>
<dbReference type="GO" id="GO:0009986">
    <property type="term" value="C:cell surface"/>
    <property type="evidence" value="ECO:0007669"/>
    <property type="project" value="TreeGrafter"/>
</dbReference>
<dbReference type="GO" id="GO:0043235">
    <property type="term" value="C:receptor complex"/>
    <property type="evidence" value="ECO:0007669"/>
    <property type="project" value="TreeGrafter"/>
</dbReference>
<comment type="caution">
    <text evidence="11">The sequence shown here is derived from an EMBL/GenBank/DDBJ whole genome shotgun (WGS) entry which is preliminary data.</text>
</comment>
<feature type="disulfide bond" evidence="5">
    <location>
        <begin position="110"/>
        <end position="119"/>
    </location>
</feature>
<feature type="domain" description="EGF-like" evidence="8">
    <location>
        <begin position="81"/>
        <end position="120"/>
    </location>
</feature>
<evidence type="ECO:0000256" key="6">
    <source>
        <dbReference type="SAM" id="MobiDB-lite"/>
    </source>
</evidence>
<gene>
    <name evidence="11" type="ORF">DPMN_193853</name>
</gene>
<feature type="domain" description="EGF-like" evidence="8">
    <location>
        <begin position="161"/>
        <end position="197"/>
    </location>
</feature>
<dbReference type="SMART" id="SM00181">
    <property type="entry name" value="EGF"/>
    <property type="match status" value="5"/>
</dbReference>
<feature type="disulfide bond" evidence="5">
    <location>
        <begin position="187"/>
        <end position="196"/>
    </location>
</feature>
<sequence>MEVIPTCEWLPCQHGGTCTNPTSPGEHVCTCAMPWTGRNCETEIDNCKAGSCLNGATCESTSNGFICLCPLGYIGVRCEITYDLCDRARLCVGANNTCKQVNQESVICICQDEYTGESCESLLWYCKDTTCKNGGQCSVVNGYEVVCSCLDGYSGPYCETNIDECSSQRCPPNSVCVDGLNSATCVCRNGKIGENCDKDVTSSFDIIINPNVGVCDQDVKLTSFLSNSTTAFTLAFWVRLTTLNSPGAIVTVYGMPNRLTGDTSNWQHKLSVTSTHVNFNISTAGFKGSTSVPILNNVLHNGLWHHVTVTWSNAQGFIILYVDGIYNNQGQFAKGKAISLLGLLYLGSHLSELNKFEGRLSQLKAYYTQLDDANVLAIYQGSQAATSRISLSEVSMTTMYTVDYASQLTNNFCRTSSNCLDRAFNETSFPRVVSCTEDTLVVTPRVSSPKWTQATFSGTSAATRLSTHISGKSQFVWGLYSIGTVEHTSDKMAAAVCTFRLYNRRRGCTPPLFYNGNAPQCTGQLEDGYVCKPACTLSAQVPTIETPKYFTCGKYAMWDDADRVADFMIPTCGTAQSPQHTVSVTMEYVTTSKCAAYKPTLITWVQKSLTDLNVATNYGLCKVSNGGSDALCSGAGLAVDCMSDNMVSVQFSLKYLSGQVTYGGLPMSPQKVLKIAMRDQATFTYLSNAIPFFPSLNISTSLMCSTGHQLIGDKCVLCGDGYYYNSGTSKCLGCNVGQYRTVQVYTNPLSSCENCSGSGTTDNTGTPASTYCHYKCYLGQFYNSTISKCMSCDYGEYSDSIGASICSPCGMDKTTNKTGSIYSNSCIAIVTPTQGPILEPAAQDVTLSSNGTNGATVFQGNALTLTCAVSQNVVAVYWHKTESTNSSFERLITGTGFLTNGSCGNDPAPPAGITCACVSTSYYVCTIQSITTEDHGDIWRCRVFGSPKYSSNLTIIVNGPPQAPHHVQVLNVNSNSAEVSWLPGFHGGYPQTFVIQTSTDRVNWRNASLIDGEMHSDESPFNKTLSGLETETLYWIRLFSFNIEGKSDYSVANNVTTAKAPYQISSTSSSKAGVIAGSIVGGLVGLLVVVTTLVALRKYELIFNCKCVRKQVEYSLGNRNDIRRDQPDINSRGNDNELGTNPYDSLDAYQSSEHVYSEL</sequence>
<dbReference type="InterPro" id="IPR036116">
    <property type="entry name" value="FN3_sf"/>
</dbReference>
<dbReference type="Gene3D" id="2.60.40.10">
    <property type="entry name" value="Immunoglobulins"/>
    <property type="match status" value="1"/>
</dbReference>
<dbReference type="PROSITE" id="PS50835">
    <property type="entry name" value="IG_LIKE"/>
    <property type="match status" value="1"/>
</dbReference>
<feature type="disulfide bond" evidence="5">
    <location>
        <begin position="91"/>
        <end position="108"/>
    </location>
</feature>
<dbReference type="Pfam" id="PF13385">
    <property type="entry name" value="Laminin_G_3"/>
    <property type="match status" value="1"/>
</dbReference>
<protein>
    <submittedName>
        <fullName evidence="11">Uncharacterized protein</fullName>
    </submittedName>
</protein>
<dbReference type="InterPro" id="IPR051355">
    <property type="entry name" value="Notch/Slit_guidance"/>
</dbReference>
<feature type="compositionally biased region" description="Polar residues" evidence="6">
    <location>
        <begin position="1128"/>
        <end position="1159"/>
    </location>
</feature>
<dbReference type="GO" id="GO:0007219">
    <property type="term" value="P:Notch signaling pathway"/>
    <property type="evidence" value="ECO:0007669"/>
    <property type="project" value="TreeGrafter"/>
</dbReference>
<dbReference type="SUPFAM" id="SSF49265">
    <property type="entry name" value="Fibronectin type III"/>
    <property type="match status" value="1"/>
</dbReference>
<reference evidence="11" key="2">
    <citation type="submission" date="2020-11" db="EMBL/GenBank/DDBJ databases">
        <authorList>
            <person name="McCartney M.A."/>
            <person name="Auch B."/>
            <person name="Kono T."/>
            <person name="Mallez S."/>
            <person name="Becker A."/>
            <person name="Gohl D.M."/>
            <person name="Silverstein K.A.T."/>
            <person name="Koren S."/>
            <person name="Bechman K.B."/>
            <person name="Herman A."/>
            <person name="Abrahante J.E."/>
            <person name="Garbe J."/>
        </authorList>
    </citation>
    <scope>NUCLEOTIDE SEQUENCE</scope>
    <source>
        <strain evidence="11">Duluth1</strain>
        <tissue evidence="11">Whole animal</tissue>
    </source>
</reference>
<dbReference type="PANTHER" id="PTHR45836">
    <property type="entry name" value="SLIT HOMOLOG"/>
    <property type="match status" value="1"/>
</dbReference>
<evidence type="ECO:0000256" key="4">
    <source>
        <dbReference type="ARBA" id="ARBA00023157"/>
    </source>
</evidence>
<evidence type="ECO:0000313" key="12">
    <source>
        <dbReference type="Proteomes" id="UP000828390"/>
    </source>
</evidence>
<proteinExistence type="predicted"/>
<keyword evidence="4 5" id="KW-1015">Disulfide bond</keyword>
<dbReference type="Pfam" id="PF00008">
    <property type="entry name" value="EGF"/>
    <property type="match status" value="1"/>
</dbReference>
<keyword evidence="7" id="KW-0472">Membrane</keyword>
<dbReference type="SUPFAM" id="SSF57196">
    <property type="entry name" value="EGF/Laminin"/>
    <property type="match status" value="4"/>
</dbReference>
<feature type="region of interest" description="Disordered" evidence="6">
    <location>
        <begin position="1123"/>
        <end position="1159"/>
    </location>
</feature>
<evidence type="ECO:0000259" key="8">
    <source>
        <dbReference type="PROSITE" id="PS50026"/>
    </source>
</evidence>
<feature type="disulfide bond" evidence="5">
    <location>
        <begin position="31"/>
        <end position="40"/>
    </location>
</feature>
<dbReference type="InterPro" id="IPR000742">
    <property type="entry name" value="EGF"/>
</dbReference>
<dbReference type="SUPFAM" id="SSF49899">
    <property type="entry name" value="Concanavalin A-like lectins/glucanases"/>
    <property type="match status" value="1"/>
</dbReference>
<dbReference type="InterPro" id="IPR013320">
    <property type="entry name" value="ConA-like_dom_sf"/>
</dbReference>
<organism evidence="11 12">
    <name type="scientific">Dreissena polymorpha</name>
    <name type="common">Zebra mussel</name>
    <name type="synonym">Mytilus polymorpha</name>
    <dbReference type="NCBI Taxonomy" id="45954"/>
    <lineage>
        <taxon>Eukaryota</taxon>
        <taxon>Metazoa</taxon>
        <taxon>Spiralia</taxon>
        <taxon>Lophotrochozoa</taxon>
        <taxon>Mollusca</taxon>
        <taxon>Bivalvia</taxon>
        <taxon>Autobranchia</taxon>
        <taxon>Heteroconchia</taxon>
        <taxon>Euheterodonta</taxon>
        <taxon>Imparidentia</taxon>
        <taxon>Neoheterodontei</taxon>
        <taxon>Myida</taxon>
        <taxon>Dreissenoidea</taxon>
        <taxon>Dreissenidae</taxon>
        <taxon>Dreissena</taxon>
    </lineage>
</organism>
<evidence type="ECO:0000256" key="1">
    <source>
        <dbReference type="ARBA" id="ARBA00022536"/>
    </source>
</evidence>
<feature type="domain" description="Fibronectin type-III" evidence="10">
    <location>
        <begin position="963"/>
        <end position="1060"/>
    </location>
</feature>
<dbReference type="SMART" id="SM00060">
    <property type="entry name" value="FN3"/>
    <property type="match status" value="1"/>
</dbReference>
<dbReference type="InterPro" id="IPR001881">
    <property type="entry name" value="EGF-like_Ca-bd_dom"/>
</dbReference>
<evidence type="ECO:0000256" key="2">
    <source>
        <dbReference type="ARBA" id="ARBA00022729"/>
    </source>
</evidence>
<dbReference type="PROSITE" id="PS00022">
    <property type="entry name" value="EGF_1"/>
    <property type="match status" value="5"/>
</dbReference>
<feature type="domain" description="EGF-like" evidence="8">
    <location>
        <begin position="43"/>
        <end position="79"/>
    </location>
</feature>
<keyword evidence="12" id="KW-1185">Reference proteome</keyword>
<dbReference type="Proteomes" id="UP000828390">
    <property type="component" value="Unassembled WGS sequence"/>
</dbReference>
<dbReference type="SUPFAM" id="SSF57184">
    <property type="entry name" value="Growth factor receptor domain"/>
    <property type="match status" value="1"/>
</dbReference>
<feature type="transmembrane region" description="Helical" evidence="7">
    <location>
        <begin position="1072"/>
        <end position="1096"/>
    </location>
</feature>
<dbReference type="SMART" id="SM00179">
    <property type="entry name" value="EGF_CA"/>
    <property type="match status" value="3"/>
</dbReference>
<comment type="caution">
    <text evidence="5">Lacks conserved residue(s) required for the propagation of feature annotation.</text>
</comment>
<dbReference type="InterPro" id="IPR007110">
    <property type="entry name" value="Ig-like_dom"/>
</dbReference>
<dbReference type="EMBL" id="JAIWYP010000020">
    <property type="protein sequence ID" value="KAH3692699.1"/>
    <property type="molecule type" value="Genomic_DNA"/>
</dbReference>
<evidence type="ECO:0000259" key="10">
    <source>
        <dbReference type="PROSITE" id="PS50853"/>
    </source>
</evidence>
<dbReference type="Gene3D" id="2.10.25.10">
    <property type="entry name" value="Laminin"/>
    <property type="match status" value="4"/>
</dbReference>
<dbReference type="GO" id="GO:0007411">
    <property type="term" value="P:axon guidance"/>
    <property type="evidence" value="ECO:0007669"/>
    <property type="project" value="TreeGrafter"/>
</dbReference>
<keyword evidence="2" id="KW-0732">Signal</keyword>
<evidence type="ECO:0000256" key="3">
    <source>
        <dbReference type="ARBA" id="ARBA00022737"/>
    </source>
</evidence>
<feature type="disulfide bond" evidence="5">
    <location>
        <begin position="69"/>
        <end position="78"/>
    </location>
</feature>
<dbReference type="GO" id="GO:0005509">
    <property type="term" value="F:calcium ion binding"/>
    <property type="evidence" value="ECO:0007669"/>
    <property type="project" value="InterPro"/>
</dbReference>
<dbReference type="Gene3D" id="2.60.120.200">
    <property type="match status" value="1"/>
</dbReference>
<dbReference type="InterPro" id="IPR009030">
    <property type="entry name" value="Growth_fac_rcpt_cys_sf"/>
</dbReference>
<dbReference type="InterPro" id="IPR013783">
    <property type="entry name" value="Ig-like_fold"/>
</dbReference>
<dbReference type="CDD" id="cd00054">
    <property type="entry name" value="EGF_CA"/>
    <property type="match status" value="3"/>
</dbReference>
<evidence type="ECO:0000259" key="9">
    <source>
        <dbReference type="PROSITE" id="PS50835"/>
    </source>
</evidence>
<dbReference type="InterPro" id="IPR011641">
    <property type="entry name" value="Tyr-kin_ephrin_A/B_rcpt-like"/>
</dbReference>
<feature type="domain" description="Ig-like" evidence="9">
    <location>
        <begin position="840"/>
        <end position="954"/>
    </location>
</feature>